<dbReference type="OrthoDB" id="265478at2"/>
<feature type="transmembrane region" description="Helical" evidence="6">
    <location>
        <begin position="47"/>
        <end position="68"/>
    </location>
</feature>
<evidence type="ECO:0000259" key="7">
    <source>
        <dbReference type="Pfam" id="PF10035"/>
    </source>
</evidence>
<keyword evidence="3 6" id="KW-0812">Transmembrane</keyword>
<dbReference type="AlphaFoldDB" id="A0A4Q1CNW6"/>
<evidence type="ECO:0000313" key="9">
    <source>
        <dbReference type="Proteomes" id="UP000290204"/>
    </source>
</evidence>
<dbReference type="InterPro" id="IPR019264">
    <property type="entry name" value="DUF2179"/>
</dbReference>
<dbReference type="PANTHER" id="PTHR33545:SF3">
    <property type="entry name" value="UPF0750 MEMBRANE PROTEIN YQFU"/>
    <property type="match status" value="1"/>
</dbReference>
<feature type="transmembrane region" description="Helical" evidence="6">
    <location>
        <begin position="113"/>
        <end position="131"/>
    </location>
</feature>
<feature type="transmembrane region" description="Helical" evidence="6">
    <location>
        <begin position="88"/>
        <end position="106"/>
    </location>
</feature>
<evidence type="ECO:0000256" key="2">
    <source>
        <dbReference type="ARBA" id="ARBA00022475"/>
    </source>
</evidence>
<feature type="domain" description="DUF2179" evidence="7">
    <location>
        <begin position="254"/>
        <end position="312"/>
    </location>
</feature>
<evidence type="ECO:0000256" key="4">
    <source>
        <dbReference type="ARBA" id="ARBA00022989"/>
    </source>
</evidence>
<reference evidence="8 9" key="1">
    <citation type="submission" date="2019-01" db="EMBL/GenBank/DDBJ databases">
        <title>Lacibacter sp. strain TTM-7.</title>
        <authorList>
            <person name="Chen W.-M."/>
        </authorList>
    </citation>
    <scope>NUCLEOTIDE SEQUENCE [LARGE SCALE GENOMIC DNA]</scope>
    <source>
        <strain evidence="8 9">TTM-7</strain>
    </source>
</reference>
<protein>
    <submittedName>
        <fullName evidence="8">YitT family protein</fullName>
    </submittedName>
</protein>
<keyword evidence="2" id="KW-1003">Cell membrane</keyword>
<comment type="caution">
    <text evidence="8">The sequence shown here is derived from an EMBL/GenBank/DDBJ whole genome shotgun (WGS) entry which is preliminary data.</text>
</comment>
<feature type="transmembrane region" description="Helical" evidence="6">
    <location>
        <begin position="143"/>
        <end position="165"/>
    </location>
</feature>
<dbReference type="InterPro" id="IPR003740">
    <property type="entry name" value="YitT"/>
</dbReference>
<keyword evidence="9" id="KW-1185">Reference proteome</keyword>
<evidence type="ECO:0000256" key="1">
    <source>
        <dbReference type="ARBA" id="ARBA00004651"/>
    </source>
</evidence>
<dbReference type="CDD" id="cd16380">
    <property type="entry name" value="YitT_C"/>
    <property type="match status" value="1"/>
</dbReference>
<dbReference type="Pfam" id="PF02588">
    <property type="entry name" value="YitT_membrane"/>
    <property type="match status" value="1"/>
</dbReference>
<dbReference type="GO" id="GO:0005886">
    <property type="term" value="C:plasma membrane"/>
    <property type="evidence" value="ECO:0007669"/>
    <property type="project" value="UniProtKB-SubCell"/>
</dbReference>
<organism evidence="8 9">
    <name type="scientific">Lacibacter luteus</name>
    <dbReference type="NCBI Taxonomy" id="2508719"/>
    <lineage>
        <taxon>Bacteria</taxon>
        <taxon>Pseudomonadati</taxon>
        <taxon>Bacteroidota</taxon>
        <taxon>Chitinophagia</taxon>
        <taxon>Chitinophagales</taxon>
        <taxon>Chitinophagaceae</taxon>
        <taxon>Lacibacter</taxon>
    </lineage>
</organism>
<evidence type="ECO:0000256" key="6">
    <source>
        <dbReference type="SAM" id="Phobius"/>
    </source>
</evidence>
<dbReference type="Proteomes" id="UP000290204">
    <property type="component" value="Unassembled WGS sequence"/>
</dbReference>
<dbReference type="InterPro" id="IPR015867">
    <property type="entry name" value="N-reg_PII/ATP_PRibTrfase_C"/>
</dbReference>
<dbReference type="RefSeq" id="WP_129130166.1">
    <property type="nucleotide sequence ID" value="NZ_SDHW01000001.1"/>
</dbReference>
<keyword evidence="5 6" id="KW-0472">Membrane</keyword>
<dbReference type="Gene3D" id="3.30.70.120">
    <property type="match status" value="1"/>
</dbReference>
<dbReference type="PIRSF" id="PIRSF006483">
    <property type="entry name" value="Membrane_protein_YitT"/>
    <property type="match status" value="1"/>
</dbReference>
<dbReference type="PANTHER" id="PTHR33545">
    <property type="entry name" value="UPF0750 MEMBRANE PROTEIN YITT-RELATED"/>
    <property type="match status" value="1"/>
</dbReference>
<keyword evidence="4 6" id="KW-1133">Transmembrane helix</keyword>
<comment type="subcellular location">
    <subcellularLocation>
        <location evidence="1">Cell membrane</location>
        <topology evidence="1">Multi-pass membrane protein</topology>
    </subcellularLocation>
</comment>
<gene>
    <name evidence="8" type="ORF">ESA94_07305</name>
</gene>
<proteinExistence type="predicted"/>
<dbReference type="InterPro" id="IPR051461">
    <property type="entry name" value="UPF0750_membrane"/>
</dbReference>
<sequence>MQSLLKKIIINTIVRRRIKNDKAVTNYQLAMGWRELKITFFSQLKDVALIITGIFSAAFGFKGFLLTNHFIDGGATGISLLISALTKVPLYILLPLVNIPFILLALKVVNRTFAIKTALAICGLALVVATVEFPNITNDNLLVALFGGFFLGAGIGLSVRGGAVIDGTEVLAIYLSRKLGTTMGDIIILINICIFGTAAYFLSIEIAMYSLITYLAASKTLDFIVEGLEEYIGVTIISSHNEEIRQMLINNIGRGFTVYNGKRGFGKKGESQDVDIIYTVVTRLELNKLKTEIEKIDPHSFVVMSSVRDTKGGMIKKRPLKH</sequence>
<accession>A0A4Q1CNW6</accession>
<name>A0A4Q1CNW6_9BACT</name>
<feature type="transmembrane region" description="Helical" evidence="6">
    <location>
        <begin position="186"/>
        <end position="212"/>
    </location>
</feature>
<evidence type="ECO:0000256" key="3">
    <source>
        <dbReference type="ARBA" id="ARBA00022692"/>
    </source>
</evidence>
<dbReference type="EMBL" id="SDHW01000001">
    <property type="protein sequence ID" value="RXK62796.1"/>
    <property type="molecule type" value="Genomic_DNA"/>
</dbReference>
<evidence type="ECO:0000256" key="5">
    <source>
        <dbReference type="ARBA" id="ARBA00023136"/>
    </source>
</evidence>
<dbReference type="Pfam" id="PF10035">
    <property type="entry name" value="DUF2179"/>
    <property type="match status" value="1"/>
</dbReference>
<evidence type="ECO:0000313" key="8">
    <source>
        <dbReference type="EMBL" id="RXK62796.1"/>
    </source>
</evidence>